<protein>
    <submittedName>
        <fullName evidence="1">Cysteine-rich receptor-kinase-like protein</fullName>
    </submittedName>
</protein>
<evidence type="ECO:0000313" key="2">
    <source>
        <dbReference type="Proteomes" id="UP001164539"/>
    </source>
</evidence>
<sequence length="718" mass="80901">MHTIFSNQNQGINKPFWKFSMILAFLSVLSFLYLARAYDPTYLYHFCPNTTTFTRNSVYQSNLNLLLSNISSNATRGNKFLNGFYIATVGQEPNKVYGMFLCRGDQTTSACKNCVNFATSDVTRRCPVEKETVIWYDECLLRYSNDFFFSTMSTEPIIMLSNSQNVTKDPSNTTKIFDQEVWNLMNKTSNEALDSPKMFGTAKENSTDFQTLYSLAQCSPDLSRGDCSSCIRQAIPNLVRCCSEKQGGRVLYPSCNIRYELYRFYDETLTPAPTPMPAPFPSPSPDSVTKSKGPMPAPFPSSPDSVAKSKGRNGRKATWIAISTTVSAIMVLLFGYFIWYKWRRNKDRRAIRQVVELLRSRNNEIGDVYTNGILGREKQRESHEFPIFPLGLTLEATQRFSDENKLGEGGFGPVYKGVLADGKEIAVKRLSRTSGQGLQEFKNEVTLIAKLQHKNLVRLLGCCLEGNELLLIYEYMPNKSLDFHLFDATRGVQLDWKRRISIIKGIARGVSYLHEDSRLKVIHRDLKASNVLLDHEMSPKISDFGMARIFGGNQNEANTNRVVGTYGYMAPEYAMEGLFSVKSDVFSFGVLLLEIISGKKNNRFYLSEEGESLLTYTWKLWCKGEALQLMDPLLKQSCVTAELLKCIHIGLLCVQDDPTNRPTMSSVVVMLASDTETLPEPTQPAFAVGRFIAKSDQSSSNPKFCSVNEVTLSNVSPR</sequence>
<name>A0ACC1WXN2_MELAZ</name>
<keyword evidence="2" id="KW-1185">Reference proteome</keyword>
<reference evidence="1 2" key="1">
    <citation type="journal article" date="2023" name="Science">
        <title>Complex scaffold remodeling in plant triterpene biosynthesis.</title>
        <authorList>
            <person name="De La Pena R."/>
            <person name="Hodgson H."/>
            <person name="Liu J.C."/>
            <person name="Stephenson M.J."/>
            <person name="Martin A.C."/>
            <person name="Owen C."/>
            <person name="Harkess A."/>
            <person name="Leebens-Mack J."/>
            <person name="Jimenez L.E."/>
            <person name="Osbourn A."/>
            <person name="Sattely E.S."/>
        </authorList>
    </citation>
    <scope>NUCLEOTIDE SEQUENCE [LARGE SCALE GENOMIC DNA]</scope>
    <source>
        <strain evidence="2">cv. JPN11</strain>
        <tissue evidence="1">Leaf</tissue>
    </source>
</reference>
<comment type="caution">
    <text evidence="1">The sequence shown here is derived from an EMBL/GenBank/DDBJ whole genome shotgun (WGS) entry which is preliminary data.</text>
</comment>
<dbReference type="EMBL" id="CM051406">
    <property type="protein sequence ID" value="KAJ4703219.1"/>
    <property type="molecule type" value="Genomic_DNA"/>
</dbReference>
<evidence type="ECO:0000313" key="1">
    <source>
        <dbReference type="EMBL" id="KAJ4703219.1"/>
    </source>
</evidence>
<organism evidence="1 2">
    <name type="scientific">Melia azedarach</name>
    <name type="common">Chinaberry tree</name>
    <dbReference type="NCBI Taxonomy" id="155640"/>
    <lineage>
        <taxon>Eukaryota</taxon>
        <taxon>Viridiplantae</taxon>
        <taxon>Streptophyta</taxon>
        <taxon>Embryophyta</taxon>
        <taxon>Tracheophyta</taxon>
        <taxon>Spermatophyta</taxon>
        <taxon>Magnoliopsida</taxon>
        <taxon>eudicotyledons</taxon>
        <taxon>Gunneridae</taxon>
        <taxon>Pentapetalae</taxon>
        <taxon>rosids</taxon>
        <taxon>malvids</taxon>
        <taxon>Sapindales</taxon>
        <taxon>Meliaceae</taxon>
        <taxon>Melia</taxon>
    </lineage>
</organism>
<accession>A0ACC1WXN2</accession>
<dbReference type="Proteomes" id="UP001164539">
    <property type="component" value="Chromosome 13"/>
</dbReference>
<gene>
    <name evidence="1" type="ORF">OWV82_023149</name>
</gene>
<proteinExistence type="predicted"/>